<protein>
    <submittedName>
        <fullName evidence="4">Sugar transferase</fullName>
    </submittedName>
</protein>
<evidence type="ECO:0000256" key="1">
    <source>
        <dbReference type="ARBA" id="ARBA00006464"/>
    </source>
</evidence>
<comment type="similarity">
    <text evidence="1">Belongs to the bacterial sugar transferase family.</text>
</comment>
<dbReference type="AlphaFoldDB" id="A0A844FJT8"/>
<feature type="domain" description="Bacterial sugar transferase" evidence="3">
    <location>
        <begin position="7"/>
        <end position="187"/>
    </location>
</feature>
<gene>
    <name evidence="4" type="ORF">FYJ27_11895</name>
</gene>
<dbReference type="PANTHER" id="PTHR30576:SF0">
    <property type="entry name" value="UNDECAPRENYL-PHOSPHATE N-ACETYLGALACTOSAMINYL 1-PHOSPHATE TRANSFERASE-RELATED"/>
    <property type="match status" value="1"/>
</dbReference>
<evidence type="ECO:0000313" key="4">
    <source>
        <dbReference type="EMBL" id="MSS44397.1"/>
    </source>
</evidence>
<comment type="caution">
    <text evidence="4">The sequence shown here is derived from an EMBL/GenBank/DDBJ whole genome shotgun (WGS) entry which is preliminary data.</text>
</comment>
<keyword evidence="4" id="KW-0808">Transferase</keyword>
<keyword evidence="2" id="KW-1133">Transmembrane helix</keyword>
<dbReference type="PANTHER" id="PTHR30576">
    <property type="entry name" value="COLANIC BIOSYNTHESIS UDP-GLUCOSE LIPID CARRIER TRANSFERASE"/>
    <property type="match status" value="1"/>
</dbReference>
<evidence type="ECO:0000256" key="2">
    <source>
        <dbReference type="SAM" id="Phobius"/>
    </source>
</evidence>
<name>A0A844FJT8_9FIRM</name>
<sequence>MYIKIFKRFFDVVFSIILMPFFFILYIVVGIAIKLDDGGPIFYCGERLGRYGKLFKMYKFRSMKVNAPDIRNEDGSTFNSDDDPRLTKMGKILRKTSIDEIPQILNVFKGDMSFIGPRPDLPGAMSKYSGDTRKKLNVRPGISGYNQAYYRNSVETSEKLKNDVYYVDNISFIMDLKIFFKTIQSVLFRKNIYINEEFKKQKI</sequence>
<dbReference type="EMBL" id="VULR01000025">
    <property type="protein sequence ID" value="MSS44397.1"/>
    <property type="molecule type" value="Genomic_DNA"/>
</dbReference>
<dbReference type="OrthoDB" id="9808602at2"/>
<dbReference type="GO" id="GO:0016780">
    <property type="term" value="F:phosphotransferase activity, for other substituted phosphate groups"/>
    <property type="evidence" value="ECO:0007669"/>
    <property type="project" value="TreeGrafter"/>
</dbReference>
<evidence type="ECO:0000313" key="5">
    <source>
        <dbReference type="Proteomes" id="UP000462760"/>
    </source>
</evidence>
<keyword evidence="2" id="KW-0472">Membrane</keyword>
<reference evidence="4 5" key="1">
    <citation type="submission" date="2019-08" db="EMBL/GenBank/DDBJ databases">
        <title>In-depth cultivation of the pig gut microbiome towards novel bacterial diversity and tailored functional studies.</title>
        <authorList>
            <person name="Wylensek D."/>
            <person name="Hitch T.C.A."/>
            <person name="Clavel T."/>
        </authorList>
    </citation>
    <scope>NUCLEOTIDE SEQUENCE [LARGE SCALE GENOMIC DNA]</scope>
    <source>
        <strain evidence="4 5">Med78-601-WT-4W-RMD-3</strain>
    </source>
</reference>
<dbReference type="InterPro" id="IPR003362">
    <property type="entry name" value="Bact_transf"/>
</dbReference>
<organism evidence="4 5">
    <name type="scientific">Anaerosalibacter bizertensis</name>
    <dbReference type="NCBI Taxonomy" id="932217"/>
    <lineage>
        <taxon>Bacteria</taxon>
        <taxon>Bacillati</taxon>
        <taxon>Bacillota</taxon>
        <taxon>Tissierellia</taxon>
        <taxon>Tissierellales</taxon>
        <taxon>Sporanaerobacteraceae</taxon>
        <taxon>Anaerosalibacter</taxon>
    </lineage>
</organism>
<dbReference type="Proteomes" id="UP000462760">
    <property type="component" value="Unassembled WGS sequence"/>
</dbReference>
<keyword evidence="2" id="KW-0812">Transmembrane</keyword>
<dbReference type="Pfam" id="PF02397">
    <property type="entry name" value="Bac_transf"/>
    <property type="match status" value="1"/>
</dbReference>
<feature type="transmembrane region" description="Helical" evidence="2">
    <location>
        <begin position="12"/>
        <end position="33"/>
    </location>
</feature>
<evidence type="ECO:0000259" key="3">
    <source>
        <dbReference type="Pfam" id="PF02397"/>
    </source>
</evidence>
<proteinExistence type="inferred from homology"/>
<accession>A0A844FJT8</accession>